<keyword evidence="1" id="KW-1133">Transmembrane helix</keyword>
<keyword evidence="1" id="KW-0472">Membrane</keyword>
<keyword evidence="1" id="KW-0812">Transmembrane</keyword>
<feature type="transmembrane region" description="Helical" evidence="1">
    <location>
        <begin position="12"/>
        <end position="34"/>
    </location>
</feature>
<name>A0A0A8YJY2_ARUDO</name>
<reference evidence="2" key="1">
    <citation type="submission" date="2014-09" db="EMBL/GenBank/DDBJ databases">
        <authorList>
            <person name="Magalhaes I.L.F."/>
            <person name="Oliveira U."/>
            <person name="Santos F.R."/>
            <person name="Vidigal T.H.D.A."/>
            <person name="Brescovit A.D."/>
            <person name="Santos A.J."/>
        </authorList>
    </citation>
    <scope>NUCLEOTIDE SEQUENCE</scope>
    <source>
        <tissue evidence="2">Shoot tissue taken approximately 20 cm above the soil surface</tissue>
    </source>
</reference>
<proteinExistence type="predicted"/>
<protein>
    <submittedName>
        <fullName evidence="2">Uncharacterized protein</fullName>
    </submittedName>
</protein>
<organism evidence="2">
    <name type="scientific">Arundo donax</name>
    <name type="common">Giant reed</name>
    <name type="synonym">Donax arundinaceus</name>
    <dbReference type="NCBI Taxonomy" id="35708"/>
    <lineage>
        <taxon>Eukaryota</taxon>
        <taxon>Viridiplantae</taxon>
        <taxon>Streptophyta</taxon>
        <taxon>Embryophyta</taxon>
        <taxon>Tracheophyta</taxon>
        <taxon>Spermatophyta</taxon>
        <taxon>Magnoliopsida</taxon>
        <taxon>Liliopsida</taxon>
        <taxon>Poales</taxon>
        <taxon>Poaceae</taxon>
        <taxon>PACMAD clade</taxon>
        <taxon>Arundinoideae</taxon>
        <taxon>Arundineae</taxon>
        <taxon>Arundo</taxon>
    </lineage>
</organism>
<accession>A0A0A8YJY2</accession>
<evidence type="ECO:0000256" key="1">
    <source>
        <dbReference type="SAM" id="Phobius"/>
    </source>
</evidence>
<sequence>MTPLCLQDLQFYYCLGFASVVVLFVVEESCYFAFGAVGWNRIRVEHIMIVLL</sequence>
<evidence type="ECO:0000313" key="2">
    <source>
        <dbReference type="EMBL" id="JAD26944.1"/>
    </source>
</evidence>
<dbReference type="EMBL" id="GBRH01270951">
    <property type="protein sequence ID" value="JAD26944.1"/>
    <property type="molecule type" value="Transcribed_RNA"/>
</dbReference>
<dbReference type="AlphaFoldDB" id="A0A0A8YJY2"/>
<reference evidence="2" key="2">
    <citation type="journal article" date="2015" name="Data Brief">
        <title>Shoot transcriptome of the giant reed, Arundo donax.</title>
        <authorList>
            <person name="Barrero R.A."/>
            <person name="Guerrero F.D."/>
            <person name="Moolhuijzen P."/>
            <person name="Goolsby J.A."/>
            <person name="Tidwell J."/>
            <person name="Bellgard S.E."/>
            <person name="Bellgard M.I."/>
        </authorList>
    </citation>
    <scope>NUCLEOTIDE SEQUENCE</scope>
    <source>
        <tissue evidence="2">Shoot tissue taken approximately 20 cm above the soil surface</tissue>
    </source>
</reference>